<accession>A0A367L335</accession>
<evidence type="ECO:0000313" key="1">
    <source>
        <dbReference type="EMBL" id="RCI08817.1"/>
    </source>
</evidence>
<organism evidence="1 2">
    <name type="scientific">Ophiocordyceps polyrhachis-furcata BCC 54312</name>
    <dbReference type="NCBI Taxonomy" id="1330021"/>
    <lineage>
        <taxon>Eukaryota</taxon>
        <taxon>Fungi</taxon>
        <taxon>Dikarya</taxon>
        <taxon>Ascomycota</taxon>
        <taxon>Pezizomycotina</taxon>
        <taxon>Sordariomycetes</taxon>
        <taxon>Hypocreomycetidae</taxon>
        <taxon>Hypocreales</taxon>
        <taxon>Ophiocordycipitaceae</taxon>
        <taxon>Ophiocordyceps</taxon>
    </lineage>
</organism>
<reference evidence="1 2" key="1">
    <citation type="journal article" date="2015" name="BMC Genomics">
        <title>Insights from the genome of Ophiocordyceps polyrhachis-furcata to pathogenicity and host specificity in insect fungi.</title>
        <authorList>
            <person name="Wichadakul D."/>
            <person name="Kobmoo N."/>
            <person name="Ingsriswang S."/>
            <person name="Tangphatsornruang S."/>
            <person name="Chantasingh D."/>
            <person name="Luangsa-ard J.J."/>
            <person name="Eurwilaichitr L."/>
        </authorList>
    </citation>
    <scope>NUCLEOTIDE SEQUENCE [LARGE SCALE GENOMIC DNA]</scope>
    <source>
        <strain evidence="1 2">BCC 54312</strain>
    </source>
</reference>
<name>A0A367L335_9HYPO</name>
<dbReference type="EMBL" id="LKCN02000018">
    <property type="protein sequence ID" value="RCI08817.1"/>
    <property type="molecule type" value="Genomic_DNA"/>
</dbReference>
<sequence>MKDWKHDLLTTYRSGNLSGTHLKETEKKTIQVAKDLTGYIGPLTDSNDSLSLGRSHAWWGSCIYIYVYVCTYIHAPPPPVSPATRAKVKGKISLLLRYILA</sequence>
<gene>
    <name evidence="1" type="ORF">L249_4849</name>
</gene>
<dbReference type="AlphaFoldDB" id="A0A367L335"/>
<evidence type="ECO:0000313" key="2">
    <source>
        <dbReference type="Proteomes" id="UP000253664"/>
    </source>
</evidence>
<comment type="caution">
    <text evidence="1">The sequence shown here is derived from an EMBL/GenBank/DDBJ whole genome shotgun (WGS) entry which is preliminary data.</text>
</comment>
<proteinExistence type="predicted"/>
<dbReference type="Proteomes" id="UP000253664">
    <property type="component" value="Unassembled WGS sequence"/>
</dbReference>
<keyword evidence="2" id="KW-1185">Reference proteome</keyword>
<protein>
    <submittedName>
        <fullName evidence="1">Uncharacterized protein</fullName>
    </submittedName>
</protein>